<evidence type="ECO:0000313" key="1">
    <source>
        <dbReference type="EMBL" id="KAJ8880877.1"/>
    </source>
</evidence>
<dbReference type="EMBL" id="JARBHB010000006">
    <property type="protein sequence ID" value="KAJ8880877.1"/>
    <property type="molecule type" value="Genomic_DNA"/>
</dbReference>
<dbReference type="Proteomes" id="UP001159363">
    <property type="component" value="Chromosome 5"/>
</dbReference>
<sequence length="112" mass="13133">MTKSVIKNGTPLLLQKLIPQENRHCRHYACAQNLHTETLINELGDRIHVWRTVHWDKIVSQFKIAGNSLWQTTKVFINKQCIAPQPPTSRLYKHKMMSSTFRTRRLKPVLCI</sequence>
<evidence type="ECO:0000313" key="2">
    <source>
        <dbReference type="Proteomes" id="UP001159363"/>
    </source>
</evidence>
<organism evidence="1 2">
    <name type="scientific">Dryococelus australis</name>
    <dbReference type="NCBI Taxonomy" id="614101"/>
    <lineage>
        <taxon>Eukaryota</taxon>
        <taxon>Metazoa</taxon>
        <taxon>Ecdysozoa</taxon>
        <taxon>Arthropoda</taxon>
        <taxon>Hexapoda</taxon>
        <taxon>Insecta</taxon>
        <taxon>Pterygota</taxon>
        <taxon>Neoptera</taxon>
        <taxon>Polyneoptera</taxon>
        <taxon>Phasmatodea</taxon>
        <taxon>Verophasmatodea</taxon>
        <taxon>Anareolatae</taxon>
        <taxon>Phasmatidae</taxon>
        <taxon>Eurycanthinae</taxon>
        <taxon>Dryococelus</taxon>
    </lineage>
</organism>
<protein>
    <submittedName>
        <fullName evidence="1">Uncharacterized protein</fullName>
    </submittedName>
</protein>
<accession>A0ABQ9H995</accession>
<name>A0ABQ9H995_9NEOP</name>
<comment type="caution">
    <text evidence="1">The sequence shown here is derived from an EMBL/GenBank/DDBJ whole genome shotgun (WGS) entry which is preliminary data.</text>
</comment>
<proteinExistence type="predicted"/>
<reference evidence="1 2" key="1">
    <citation type="submission" date="2023-02" db="EMBL/GenBank/DDBJ databases">
        <title>LHISI_Scaffold_Assembly.</title>
        <authorList>
            <person name="Stuart O.P."/>
            <person name="Cleave R."/>
            <person name="Magrath M.J.L."/>
            <person name="Mikheyev A.S."/>
        </authorList>
    </citation>
    <scope>NUCLEOTIDE SEQUENCE [LARGE SCALE GENOMIC DNA]</scope>
    <source>
        <strain evidence="1">Daus_M_001</strain>
        <tissue evidence="1">Leg muscle</tissue>
    </source>
</reference>
<keyword evidence="2" id="KW-1185">Reference proteome</keyword>
<gene>
    <name evidence="1" type="ORF">PR048_017350</name>
</gene>